<accession>A0A392SNL1</accession>
<keyword evidence="3" id="KW-1185">Reference proteome</keyword>
<proteinExistence type="predicted"/>
<organism evidence="2 3">
    <name type="scientific">Trifolium medium</name>
    <dbReference type="NCBI Taxonomy" id="97028"/>
    <lineage>
        <taxon>Eukaryota</taxon>
        <taxon>Viridiplantae</taxon>
        <taxon>Streptophyta</taxon>
        <taxon>Embryophyta</taxon>
        <taxon>Tracheophyta</taxon>
        <taxon>Spermatophyta</taxon>
        <taxon>Magnoliopsida</taxon>
        <taxon>eudicotyledons</taxon>
        <taxon>Gunneridae</taxon>
        <taxon>Pentapetalae</taxon>
        <taxon>rosids</taxon>
        <taxon>fabids</taxon>
        <taxon>Fabales</taxon>
        <taxon>Fabaceae</taxon>
        <taxon>Papilionoideae</taxon>
        <taxon>50 kb inversion clade</taxon>
        <taxon>NPAAA clade</taxon>
        <taxon>Hologalegina</taxon>
        <taxon>IRL clade</taxon>
        <taxon>Trifolieae</taxon>
        <taxon>Trifolium</taxon>
    </lineage>
</organism>
<protein>
    <submittedName>
        <fullName evidence="2">Uncharacterized protein</fullName>
    </submittedName>
</protein>
<sequence>MSSPPPQRSIADLEKLMDERHNYNQTRFDDLAAHMGTGFDSLRQMILNQPNHSDHGNYNGRPPGTPSPE</sequence>
<dbReference type="Proteomes" id="UP000265520">
    <property type="component" value="Unassembled WGS sequence"/>
</dbReference>
<dbReference type="EMBL" id="LXQA010401458">
    <property type="protein sequence ID" value="MCI49456.1"/>
    <property type="molecule type" value="Genomic_DNA"/>
</dbReference>
<feature type="non-terminal residue" evidence="2">
    <location>
        <position position="69"/>
    </location>
</feature>
<dbReference type="AlphaFoldDB" id="A0A392SNL1"/>
<name>A0A392SNL1_9FABA</name>
<evidence type="ECO:0000313" key="3">
    <source>
        <dbReference type="Proteomes" id="UP000265520"/>
    </source>
</evidence>
<evidence type="ECO:0000256" key="1">
    <source>
        <dbReference type="SAM" id="MobiDB-lite"/>
    </source>
</evidence>
<feature type="region of interest" description="Disordered" evidence="1">
    <location>
        <begin position="46"/>
        <end position="69"/>
    </location>
</feature>
<comment type="caution">
    <text evidence="2">The sequence shown here is derived from an EMBL/GenBank/DDBJ whole genome shotgun (WGS) entry which is preliminary data.</text>
</comment>
<evidence type="ECO:0000313" key="2">
    <source>
        <dbReference type="EMBL" id="MCI49456.1"/>
    </source>
</evidence>
<reference evidence="2 3" key="1">
    <citation type="journal article" date="2018" name="Front. Plant Sci.">
        <title>Red Clover (Trifolium pratense) and Zigzag Clover (T. medium) - A Picture of Genomic Similarities and Differences.</title>
        <authorList>
            <person name="Dluhosova J."/>
            <person name="Istvanek J."/>
            <person name="Nedelnik J."/>
            <person name="Repkova J."/>
        </authorList>
    </citation>
    <scope>NUCLEOTIDE SEQUENCE [LARGE SCALE GENOMIC DNA]</scope>
    <source>
        <strain evidence="3">cv. 10/8</strain>
        <tissue evidence="2">Leaf</tissue>
    </source>
</reference>